<dbReference type="InterPro" id="IPR029063">
    <property type="entry name" value="SAM-dependent_MTases_sf"/>
</dbReference>
<dbReference type="STRING" id="4955.A0A1G4M993"/>
<dbReference type="EMBL" id="LT598485">
    <property type="protein sequence ID" value="SCW00432.1"/>
    <property type="molecule type" value="Genomic_DNA"/>
</dbReference>
<accession>A0A1G4M993</accession>
<dbReference type="PANTHER" id="PTHR10920">
    <property type="entry name" value="RIBOSOMAL RNA METHYLTRANSFERASE"/>
    <property type="match status" value="1"/>
</dbReference>
<evidence type="ECO:0000256" key="1">
    <source>
        <dbReference type="ARBA" id="ARBA00009258"/>
    </source>
</evidence>
<evidence type="ECO:0000256" key="2">
    <source>
        <dbReference type="ARBA" id="ARBA00022552"/>
    </source>
</evidence>
<organism evidence="8 9">
    <name type="scientific">Lachancea fermentati</name>
    <name type="common">Zygosaccharomyces fermentati</name>
    <dbReference type="NCBI Taxonomy" id="4955"/>
    <lineage>
        <taxon>Eukaryota</taxon>
        <taxon>Fungi</taxon>
        <taxon>Dikarya</taxon>
        <taxon>Ascomycota</taxon>
        <taxon>Saccharomycotina</taxon>
        <taxon>Saccharomycetes</taxon>
        <taxon>Saccharomycetales</taxon>
        <taxon>Saccharomycetaceae</taxon>
        <taxon>Lachancea</taxon>
    </lineage>
</organism>
<dbReference type="OMA" id="WSQVAVN"/>
<dbReference type="OrthoDB" id="20105at2759"/>
<dbReference type="SUPFAM" id="SSF53335">
    <property type="entry name" value="S-adenosyl-L-methionine-dependent methyltransferases"/>
    <property type="match status" value="1"/>
</dbReference>
<comment type="similarity">
    <text evidence="1">Belongs to the class I-like SAM-binding methyltransferase superfamily. RNA methyltransferase RlmE family.</text>
</comment>
<evidence type="ECO:0000313" key="9">
    <source>
        <dbReference type="Proteomes" id="UP000190831"/>
    </source>
</evidence>
<gene>
    <name evidence="8" type="ORF">LAFE_0C04060G</name>
</gene>
<dbReference type="HAMAP" id="MF_01547">
    <property type="entry name" value="RNA_methyltr_E"/>
    <property type="match status" value="1"/>
</dbReference>
<dbReference type="GO" id="GO:0005739">
    <property type="term" value="C:mitochondrion"/>
    <property type="evidence" value="ECO:0007669"/>
    <property type="project" value="TreeGrafter"/>
</dbReference>
<proteinExistence type="inferred from homology"/>
<protein>
    <recommendedName>
        <fullName evidence="6">rRNA methyltransferase 2, mitochondrial</fullName>
    </recommendedName>
</protein>
<keyword evidence="2" id="KW-0698">rRNA processing</keyword>
<reference evidence="8 9" key="1">
    <citation type="submission" date="2016-03" db="EMBL/GenBank/DDBJ databases">
        <authorList>
            <person name="Devillers H."/>
        </authorList>
    </citation>
    <scope>NUCLEOTIDE SEQUENCE [LARGE SCALE GENOMIC DNA]</scope>
    <source>
        <strain evidence="8">CBS 6772</strain>
    </source>
</reference>
<evidence type="ECO:0000256" key="4">
    <source>
        <dbReference type="ARBA" id="ARBA00022679"/>
    </source>
</evidence>
<feature type="domain" description="Ribosomal RNA methyltransferase FtsJ" evidence="7">
    <location>
        <begin position="54"/>
        <end position="303"/>
    </location>
</feature>
<dbReference type="InterPro" id="IPR015507">
    <property type="entry name" value="rRNA-MeTfrase_E"/>
</dbReference>
<dbReference type="InterPro" id="IPR002877">
    <property type="entry name" value="RNA_MeTrfase_FtsJ_dom"/>
</dbReference>
<sequence>MYLSCSRPIVLRRCQPIWSCLKVHVRFNSSARNRWIDRQKNDFYTKEAKVRDLRSRAAFKLMEIDDKYHLFSKNSSQRVLDLGFAPGAWSQVAFDRTRPNGMVLGVDILPCAPPRGVSSIQANILSKRTHELVRLFFSKHFQLYKHDDLHQDHGYFRSVLEDKLQTLKQTDEYREIFSDDFNVKTNMLEEHPIDVVISDMYECWPQTSGFWNNLTNFAYDRMANTTGIADKDHFMSIDLCDAALVIAIDLLKVGGCFTCKLYTGKEDRLLESRLGKVFNKVHRFKPSASRNESRELYFVALGKKKTLTSFRFSLELKDIDETIVIRE</sequence>
<keyword evidence="3" id="KW-0489">Methyltransferase</keyword>
<dbReference type="Proteomes" id="UP000190831">
    <property type="component" value="Chromosome C"/>
</dbReference>
<evidence type="ECO:0000259" key="7">
    <source>
        <dbReference type="Pfam" id="PF01728"/>
    </source>
</evidence>
<dbReference type="InterPro" id="IPR050082">
    <property type="entry name" value="RNA_methyltr_RlmE"/>
</dbReference>
<dbReference type="AlphaFoldDB" id="A0A1G4M993"/>
<dbReference type="PANTHER" id="PTHR10920:SF18">
    <property type="entry name" value="RRNA METHYLTRANSFERASE 2, MITOCHONDRIAL"/>
    <property type="match status" value="1"/>
</dbReference>
<name>A0A1G4M993_LACFM</name>
<dbReference type="GO" id="GO:0008650">
    <property type="term" value="F:rRNA (uridine-2'-O-)-methyltransferase activity"/>
    <property type="evidence" value="ECO:0007669"/>
    <property type="project" value="TreeGrafter"/>
</dbReference>
<dbReference type="Gene3D" id="3.40.50.150">
    <property type="entry name" value="Vaccinia Virus protein VP39"/>
    <property type="match status" value="1"/>
</dbReference>
<evidence type="ECO:0000313" key="8">
    <source>
        <dbReference type="EMBL" id="SCW00432.1"/>
    </source>
</evidence>
<evidence type="ECO:0000256" key="3">
    <source>
        <dbReference type="ARBA" id="ARBA00022603"/>
    </source>
</evidence>
<keyword evidence="4" id="KW-0808">Transferase</keyword>
<dbReference type="Pfam" id="PF01728">
    <property type="entry name" value="FtsJ"/>
    <property type="match status" value="1"/>
</dbReference>
<evidence type="ECO:0000256" key="6">
    <source>
        <dbReference type="ARBA" id="ARBA00041184"/>
    </source>
</evidence>
<keyword evidence="9" id="KW-1185">Reference proteome</keyword>
<keyword evidence="5" id="KW-0949">S-adenosyl-L-methionine</keyword>
<evidence type="ECO:0000256" key="5">
    <source>
        <dbReference type="ARBA" id="ARBA00022691"/>
    </source>
</evidence>